<reference evidence="2 4" key="1">
    <citation type="journal article" date="2014" name="Genome Announc.">
        <title>Draft Genome Sequence of Bacillus alcalophilus AV1934, a Classic Alkaliphile Isolated from Human Feces in 1934.</title>
        <authorList>
            <person name="Attie O."/>
            <person name="Jayaprakash A."/>
            <person name="Shah H."/>
            <person name="Paulsen I.T."/>
            <person name="Morino M."/>
            <person name="Takahashi Y."/>
            <person name="Narumi I."/>
            <person name="Sachidanandam R."/>
            <person name="Satoh K."/>
            <person name="Ito M."/>
            <person name="Krulwich T.A."/>
        </authorList>
    </citation>
    <scope>NUCLEOTIDE SEQUENCE [LARGE SCALE GENOMIC DNA]</scope>
    <source>
        <strain evidence="2 4">AV1934</strain>
    </source>
</reference>
<feature type="transmembrane region" description="Helical" evidence="1">
    <location>
        <begin position="54"/>
        <end position="73"/>
    </location>
</feature>
<dbReference type="InterPro" id="IPR035238">
    <property type="entry name" value="DUF5345"/>
</dbReference>
<reference evidence="3 5" key="2">
    <citation type="submission" date="2014-01" db="EMBL/GenBank/DDBJ databases">
        <title>Draft genome sequencing of Bacillus alcalophilus CGMCC 1.3604.</title>
        <authorList>
            <person name="Yang J."/>
            <person name="Diao L."/>
            <person name="Yang S."/>
        </authorList>
    </citation>
    <scope>NUCLEOTIDE SEQUENCE [LARGE SCALE GENOMIC DNA]</scope>
    <source>
        <strain evidence="3 5">CGMCC 1.3604</strain>
    </source>
</reference>
<evidence type="ECO:0008006" key="6">
    <source>
        <dbReference type="Google" id="ProtNLM"/>
    </source>
</evidence>
<accession>A0A094XD35</accession>
<dbReference type="AlphaFoldDB" id="A0A094XD35"/>
<dbReference type="RefSeq" id="WP_003322182.1">
    <property type="nucleotide sequence ID" value="NZ_ALPT02000050.1"/>
</dbReference>
<evidence type="ECO:0000256" key="1">
    <source>
        <dbReference type="SAM" id="Phobius"/>
    </source>
</evidence>
<dbReference type="STRING" id="1218173.BALCAV_0214785"/>
<evidence type="ECO:0000313" key="4">
    <source>
        <dbReference type="Proteomes" id="UP000002754"/>
    </source>
</evidence>
<dbReference type="EMBL" id="JALP01000029">
    <property type="protein sequence ID" value="THG92004.1"/>
    <property type="molecule type" value="Genomic_DNA"/>
</dbReference>
<evidence type="ECO:0000313" key="2">
    <source>
        <dbReference type="EMBL" id="KGA96695.1"/>
    </source>
</evidence>
<dbReference type="Proteomes" id="UP000297014">
    <property type="component" value="Unassembled WGS sequence"/>
</dbReference>
<evidence type="ECO:0000313" key="5">
    <source>
        <dbReference type="Proteomes" id="UP000297014"/>
    </source>
</evidence>
<keyword evidence="4" id="KW-1185">Reference proteome</keyword>
<proteinExistence type="predicted"/>
<dbReference type="Pfam" id="PF17280">
    <property type="entry name" value="DUF5345"/>
    <property type="match status" value="1"/>
</dbReference>
<dbReference type="eggNOG" id="ENOG502ZSRV">
    <property type="taxonomic scope" value="Bacteria"/>
</dbReference>
<dbReference type="Proteomes" id="UP000002754">
    <property type="component" value="Unassembled WGS sequence"/>
</dbReference>
<keyword evidence="1" id="KW-0812">Transmembrane</keyword>
<protein>
    <recommendedName>
        <fullName evidence="6">YxlC</fullName>
    </recommendedName>
</protein>
<evidence type="ECO:0000313" key="3">
    <source>
        <dbReference type="EMBL" id="THG92004.1"/>
    </source>
</evidence>
<sequence length="109" mass="13180">MKDDQHEKRIIHDLKKDWQQLEQLNDHHFPSRFEAGQQVAFFVKERKKRLIRELLLFVITALILLSITFFIFFQSVLLFIVIQVFAFLIGPIIWLVLFKKDQQREGRLL</sequence>
<comment type="caution">
    <text evidence="2">The sequence shown here is derived from an EMBL/GenBank/DDBJ whole genome shotgun (WGS) entry which is preliminary data.</text>
</comment>
<gene>
    <name evidence="3" type="ORF">AJ85_21425</name>
    <name evidence="2" type="ORF">BALCAV_0214785</name>
</gene>
<keyword evidence="1" id="KW-1133">Transmembrane helix</keyword>
<dbReference type="EMBL" id="ALPT02000050">
    <property type="protein sequence ID" value="KGA96695.1"/>
    <property type="molecule type" value="Genomic_DNA"/>
</dbReference>
<name>A0A094XD35_ALKAL</name>
<feature type="transmembrane region" description="Helical" evidence="1">
    <location>
        <begin position="79"/>
        <end position="98"/>
    </location>
</feature>
<keyword evidence="1" id="KW-0472">Membrane</keyword>
<organism evidence="2 4">
    <name type="scientific">Alkalihalobacillus alcalophilus ATCC 27647 = CGMCC 1.3604</name>
    <dbReference type="NCBI Taxonomy" id="1218173"/>
    <lineage>
        <taxon>Bacteria</taxon>
        <taxon>Bacillati</taxon>
        <taxon>Bacillota</taxon>
        <taxon>Bacilli</taxon>
        <taxon>Bacillales</taxon>
        <taxon>Bacillaceae</taxon>
        <taxon>Alkalihalobacillus</taxon>
    </lineage>
</organism>